<evidence type="ECO:0000313" key="9">
    <source>
        <dbReference type="EMBL" id="TID26212.1"/>
    </source>
</evidence>
<dbReference type="Proteomes" id="UP000307173">
    <property type="component" value="Unassembled WGS sequence"/>
</dbReference>
<dbReference type="EC" id="3.1.1.-" evidence="6"/>
<dbReference type="EMBL" id="SELW01000465">
    <property type="protein sequence ID" value="TID26212.1"/>
    <property type="molecule type" value="Genomic_DNA"/>
</dbReference>
<dbReference type="InterPro" id="IPR016812">
    <property type="entry name" value="PPase_methylesterase_euk"/>
</dbReference>
<evidence type="ECO:0000256" key="6">
    <source>
        <dbReference type="PIRNR" id="PIRNR022950"/>
    </source>
</evidence>
<dbReference type="Pfam" id="PF12697">
    <property type="entry name" value="Abhydrolase_6"/>
    <property type="match status" value="1"/>
</dbReference>
<evidence type="ECO:0000256" key="3">
    <source>
        <dbReference type="ARBA" id="ARBA00022487"/>
    </source>
</evidence>
<sequence>MIEKTYTSPDTNYTFQTYYSPPKHSTLVFVAHHGAGSSSQSFRLFQQSLESSDPIVIPGLFLFDMRGHANTNLLNQSNVDSNYNLSINQLIDDFAFLIEILFKKINKDAKVCLIGHSLGGSVLTKYLLRNSVYNSHISGLVVVDIVEELAISSLPVMESYLCRLPSSFDSVDSVIQYYIDHGQISNRNSLNFSIPPLVKQNATGAFEFVIDLKRTKPYWFEWFKDLSRDFISIPNSIAKLLILANNNYLDKHLIIGQMQGKFQLVVLNNTGHFIQEDIPHNFTQTILDFVERNDYEVYHRSNSSLSTNAIMLNKFNEIWKSKQL</sequence>
<dbReference type="Gene3D" id="3.40.50.1820">
    <property type="entry name" value="alpha/beta hydrolase"/>
    <property type="match status" value="1"/>
</dbReference>
<protein>
    <recommendedName>
        <fullName evidence="2 6">Protein phosphatase methylesterase 1</fullName>
        <shortName evidence="6">PME-1</shortName>
        <ecNumber evidence="6">3.1.1.-</ecNumber>
    </recommendedName>
</protein>
<dbReference type="PIRSF" id="PIRSF022950">
    <property type="entry name" value="PPase_methylesterase_euk"/>
    <property type="match status" value="1"/>
</dbReference>
<keyword evidence="10" id="KW-1185">Reference proteome</keyword>
<dbReference type="PANTHER" id="PTHR14189">
    <property type="entry name" value="PROTEIN PHOSPHATASE METHYLESTERASE-1 RELATED"/>
    <property type="match status" value="1"/>
</dbReference>
<dbReference type="InterPro" id="IPR000073">
    <property type="entry name" value="AB_hydrolase_1"/>
</dbReference>
<keyword evidence="4 6" id="KW-0378">Hydrolase</keyword>
<dbReference type="SUPFAM" id="SSF53474">
    <property type="entry name" value="alpha/beta-Hydrolases"/>
    <property type="match status" value="1"/>
</dbReference>
<evidence type="ECO:0000313" key="10">
    <source>
        <dbReference type="Proteomes" id="UP000307173"/>
    </source>
</evidence>
<comment type="caution">
    <text evidence="9">The sequence shown here is derived from an EMBL/GenBank/DDBJ whole genome shotgun (WGS) entry which is preliminary data.</text>
</comment>
<reference evidence="9 10" key="1">
    <citation type="journal article" date="2019" name="Front. Genet.">
        <title>Whole-Genome Sequencing of the Opportunistic Yeast Pathogen Candida inconspicua Uncovers Its Hybrid Origin.</title>
        <authorList>
            <person name="Mixao V."/>
            <person name="Hansen A.P."/>
            <person name="Saus E."/>
            <person name="Boekhout T."/>
            <person name="Lass-Florl C."/>
            <person name="Gabaldon T."/>
        </authorList>
    </citation>
    <scope>NUCLEOTIDE SEQUENCE [LARGE SCALE GENOMIC DNA]</scope>
    <source>
        <strain evidence="9 10">CBS 180</strain>
    </source>
</reference>
<evidence type="ECO:0000256" key="2">
    <source>
        <dbReference type="ARBA" id="ARBA00020672"/>
    </source>
</evidence>
<dbReference type="PANTHER" id="PTHR14189:SF0">
    <property type="entry name" value="PROTEIN PHOSPHATASE METHYLESTERASE 1"/>
    <property type="match status" value="1"/>
</dbReference>
<feature type="active site" evidence="7">
    <location>
        <position position="144"/>
    </location>
</feature>
<evidence type="ECO:0000256" key="4">
    <source>
        <dbReference type="ARBA" id="ARBA00022801"/>
    </source>
</evidence>
<comment type="similarity">
    <text evidence="1 6">Belongs to the AB hydrolase superfamily.</text>
</comment>
<accession>A0A4T0X0C0</accession>
<dbReference type="InterPro" id="IPR029058">
    <property type="entry name" value="AB_hydrolase_fold"/>
</dbReference>
<evidence type="ECO:0000256" key="1">
    <source>
        <dbReference type="ARBA" id="ARBA00008645"/>
    </source>
</evidence>
<dbReference type="STRING" id="52247.A0A4T0X0C0"/>
<dbReference type="OrthoDB" id="194865at2759"/>
<dbReference type="AlphaFoldDB" id="A0A4T0X0C0"/>
<organism evidence="9 10">
    <name type="scientific">Pichia inconspicua</name>
    <dbReference type="NCBI Taxonomy" id="52247"/>
    <lineage>
        <taxon>Eukaryota</taxon>
        <taxon>Fungi</taxon>
        <taxon>Dikarya</taxon>
        <taxon>Ascomycota</taxon>
        <taxon>Saccharomycotina</taxon>
        <taxon>Pichiomycetes</taxon>
        <taxon>Pichiales</taxon>
        <taxon>Pichiaceae</taxon>
        <taxon>Pichia</taxon>
    </lineage>
</organism>
<evidence type="ECO:0000256" key="7">
    <source>
        <dbReference type="PIRSR" id="PIRSR022950-1"/>
    </source>
</evidence>
<evidence type="ECO:0000259" key="8">
    <source>
        <dbReference type="Pfam" id="PF12697"/>
    </source>
</evidence>
<keyword evidence="3 6" id="KW-0719">Serine esterase</keyword>
<dbReference type="GO" id="GO:0051723">
    <property type="term" value="F:protein methylesterase activity"/>
    <property type="evidence" value="ECO:0007669"/>
    <property type="project" value="UniProtKB-EC"/>
</dbReference>
<feature type="domain" description="AB hydrolase-1" evidence="8">
    <location>
        <begin position="28"/>
        <end position="280"/>
    </location>
</feature>
<feature type="active site" evidence="7">
    <location>
        <position position="272"/>
    </location>
</feature>
<comment type="catalytic activity">
    <reaction evidence="5">
        <text>[phosphatase 2A protein]-C-terminal L-leucine methyl ester + H2O = [phosphatase 2A protein]-C-terminal L-leucine + methanol + H(+)</text>
        <dbReference type="Rhea" id="RHEA:48548"/>
        <dbReference type="Rhea" id="RHEA-COMP:12134"/>
        <dbReference type="Rhea" id="RHEA-COMP:12135"/>
        <dbReference type="ChEBI" id="CHEBI:15377"/>
        <dbReference type="ChEBI" id="CHEBI:15378"/>
        <dbReference type="ChEBI" id="CHEBI:17790"/>
        <dbReference type="ChEBI" id="CHEBI:90516"/>
        <dbReference type="ChEBI" id="CHEBI:90517"/>
        <dbReference type="EC" id="3.1.1.89"/>
    </reaction>
</comment>
<gene>
    <name evidence="9" type="ORF">CANINC_002801</name>
</gene>
<evidence type="ECO:0000256" key="5">
    <source>
        <dbReference type="ARBA" id="ARBA00049203"/>
    </source>
</evidence>
<proteinExistence type="inferred from homology"/>
<comment type="function">
    <text evidence="6">Demethylates proteins that have been reversibly carboxymethylated.</text>
</comment>
<feature type="active site" evidence="7">
    <location>
        <position position="117"/>
    </location>
</feature>
<name>A0A4T0X0C0_9ASCO</name>